<dbReference type="OrthoDB" id="1417180at2"/>
<protein>
    <submittedName>
        <fullName evidence="1">Uncharacterized protein</fullName>
    </submittedName>
</protein>
<comment type="caution">
    <text evidence="1">The sequence shown here is derived from an EMBL/GenBank/DDBJ whole genome shotgun (WGS) entry which is preliminary data.</text>
</comment>
<sequence length="123" mass="13907">MKNKYYIPFLLLCFVLYSYTSFSQIVIGEKVLPKQGTLLQIQNLPDQPNDLTNSNKGLLLPRVSLTDINNLYPMFATGYNKSVLDPIHIGLLVFNVNENLVNGKGIGIYVWDGSKWTNLDLNL</sequence>
<dbReference type="EMBL" id="WMJX01000023">
    <property type="protein sequence ID" value="MTG98587.1"/>
    <property type="molecule type" value="Genomic_DNA"/>
</dbReference>
<proteinExistence type="predicted"/>
<reference evidence="1 2" key="1">
    <citation type="submission" date="2019-11" db="EMBL/GenBank/DDBJ databases">
        <title>Genome of Strain BIT-d1.</title>
        <authorList>
            <person name="Yang Y."/>
        </authorList>
    </citation>
    <scope>NUCLEOTIDE SEQUENCE [LARGE SCALE GENOMIC DNA]</scope>
    <source>
        <strain evidence="1 2">BIT-d1</strain>
    </source>
</reference>
<evidence type="ECO:0000313" key="2">
    <source>
        <dbReference type="Proteomes" id="UP000438760"/>
    </source>
</evidence>
<dbReference type="Proteomes" id="UP000438760">
    <property type="component" value="Unassembled WGS sequence"/>
</dbReference>
<dbReference type="RefSeq" id="WP_155092610.1">
    <property type="nucleotide sequence ID" value="NZ_CP102754.1"/>
</dbReference>
<accession>A0A6I3LLM6</accession>
<gene>
    <name evidence="1" type="ORF">GJV76_10690</name>
</gene>
<organism evidence="1 2">
    <name type="scientific">Myroides albus</name>
    <dbReference type="NCBI Taxonomy" id="2562892"/>
    <lineage>
        <taxon>Bacteria</taxon>
        <taxon>Pseudomonadati</taxon>
        <taxon>Bacteroidota</taxon>
        <taxon>Flavobacteriia</taxon>
        <taxon>Flavobacteriales</taxon>
        <taxon>Flavobacteriaceae</taxon>
        <taxon>Myroides</taxon>
    </lineage>
</organism>
<name>A0A6I3LLM6_9FLAO</name>
<keyword evidence="2" id="KW-1185">Reference proteome</keyword>
<evidence type="ECO:0000313" key="1">
    <source>
        <dbReference type="EMBL" id="MTG98587.1"/>
    </source>
</evidence>
<dbReference type="AlphaFoldDB" id="A0A6I3LLM6"/>